<gene>
    <name evidence="4" type="ORF">MKP05_14665</name>
</gene>
<protein>
    <submittedName>
        <fullName evidence="4">Ribose ABC transporter</fullName>
    </submittedName>
</protein>
<comment type="catalytic activity">
    <reaction evidence="3">
        <text>alpha-L-fucose = beta-L-fucose</text>
        <dbReference type="Rhea" id="RHEA:25580"/>
        <dbReference type="ChEBI" id="CHEBI:42548"/>
        <dbReference type="ChEBI" id="CHEBI:42589"/>
        <dbReference type="EC" id="5.1.3.29"/>
    </reaction>
</comment>
<reference evidence="4 5" key="1">
    <citation type="submission" date="2022-02" db="EMBL/GenBank/DDBJ databases">
        <title>Halomonas fukangensis sp. nov., a halophilic bacterium isolated from a bulk soil of Kalidium foliatum at Fukang.</title>
        <authorList>
            <person name="Huang Y."/>
        </authorList>
    </citation>
    <scope>NUCLEOTIDE SEQUENCE [LARGE SCALE GENOMIC DNA]</scope>
    <source>
        <strain evidence="4 5">EGI 63088</strain>
    </source>
</reference>
<evidence type="ECO:0000256" key="2">
    <source>
        <dbReference type="ARBA" id="ARBA00023235"/>
    </source>
</evidence>
<comment type="caution">
    <text evidence="4">The sequence shown here is derived from an EMBL/GenBank/DDBJ whole genome shotgun (WGS) entry which is preliminary data.</text>
</comment>
<proteinExistence type="predicted"/>
<dbReference type="Pfam" id="PF05025">
    <property type="entry name" value="RbsD_FucU"/>
    <property type="match status" value="1"/>
</dbReference>
<comment type="catalytic activity">
    <reaction evidence="1">
        <text>beta-D-ribopyranose = beta-D-ribofuranose</text>
        <dbReference type="Rhea" id="RHEA:25432"/>
        <dbReference type="ChEBI" id="CHEBI:27476"/>
        <dbReference type="ChEBI" id="CHEBI:47002"/>
        <dbReference type="EC" id="5.4.99.62"/>
    </reaction>
</comment>
<evidence type="ECO:0000256" key="3">
    <source>
        <dbReference type="ARBA" id="ARBA00036324"/>
    </source>
</evidence>
<dbReference type="PANTHER" id="PTHR31690">
    <property type="entry name" value="FUCOSE MUTAROTASE"/>
    <property type="match status" value="1"/>
</dbReference>
<evidence type="ECO:0000313" key="4">
    <source>
        <dbReference type="EMBL" id="MCH4564351.1"/>
    </source>
</evidence>
<dbReference type="InterPro" id="IPR023750">
    <property type="entry name" value="RbsD-like_sf"/>
</dbReference>
<name>A0ABS9RWX3_9GAMM</name>
<dbReference type="Gene3D" id="3.40.1650.10">
    <property type="entry name" value="RbsD-like domain"/>
    <property type="match status" value="1"/>
</dbReference>
<organism evidence="4 5">
    <name type="scientific">Halomonas flagellata</name>
    <dbReference type="NCBI Taxonomy" id="2920385"/>
    <lineage>
        <taxon>Bacteria</taxon>
        <taxon>Pseudomonadati</taxon>
        <taxon>Pseudomonadota</taxon>
        <taxon>Gammaproteobacteria</taxon>
        <taxon>Oceanospirillales</taxon>
        <taxon>Halomonadaceae</taxon>
        <taxon>Halomonas</taxon>
    </lineage>
</organism>
<evidence type="ECO:0000256" key="1">
    <source>
        <dbReference type="ARBA" id="ARBA00000223"/>
    </source>
</evidence>
<dbReference type="RefSeq" id="WP_240569013.1">
    <property type="nucleotide sequence ID" value="NZ_JAKVPY010000018.1"/>
</dbReference>
<dbReference type="InterPro" id="IPR007721">
    <property type="entry name" value="RbsD_FucU"/>
</dbReference>
<dbReference type="SUPFAM" id="SSF102546">
    <property type="entry name" value="RbsD-like"/>
    <property type="match status" value="1"/>
</dbReference>
<keyword evidence="2" id="KW-0413">Isomerase</keyword>
<keyword evidence="5" id="KW-1185">Reference proteome</keyword>
<dbReference type="Proteomes" id="UP001202117">
    <property type="component" value="Unassembled WGS sequence"/>
</dbReference>
<dbReference type="PANTHER" id="PTHR31690:SF4">
    <property type="entry name" value="FUCOSE MUTAROTASE"/>
    <property type="match status" value="1"/>
</dbReference>
<accession>A0ABS9RWX3</accession>
<sequence length="144" mass="15612">MLKNIDTILTGDLLSILRDMGHGDEIVITDSNFPAATVAQRLVRLPGIPADRVLEAILSVLPLDDFVEAPAITMAAPDGRPPVCDDFDRVMAEAEGGPVNMEQIDRFDFYERAKKAYAVVSTGERRLYANLILKKGVLRGGGSA</sequence>
<dbReference type="InterPro" id="IPR050443">
    <property type="entry name" value="RbsD/FucU_mutarotase"/>
</dbReference>
<dbReference type="EMBL" id="JAKVPY010000018">
    <property type="protein sequence ID" value="MCH4564351.1"/>
    <property type="molecule type" value="Genomic_DNA"/>
</dbReference>
<evidence type="ECO:0000313" key="5">
    <source>
        <dbReference type="Proteomes" id="UP001202117"/>
    </source>
</evidence>